<feature type="compositionally biased region" description="Low complexity" evidence="1">
    <location>
        <begin position="172"/>
        <end position="185"/>
    </location>
</feature>
<dbReference type="AlphaFoldDB" id="A0A8H3EZL8"/>
<comment type="caution">
    <text evidence="2">The sequence shown here is derived from an EMBL/GenBank/DDBJ whole genome shotgun (WGS) entry which is preliminary data.</text>
</comment>
<organism evidence="2 3">
    <name type="scientific">Heterodermia speciosa</name>
    <dbReference type="NCBI Taxonomy" id="116794"/>
    <lineage>
        <taxon>Eukaryota</taxon>
        <taxon>Fungi</taxon>
        <taxon>Dikarya</taxon>
        <taxon>Ascomycota</taxon>
        <taxon>Pezizomycotina</taxon>
        <taxon>Lecanoromycetes</taxon>
        <taxon>OSLEUM clade</taxon>
        <taxon>Lecanoromycetidae</taxon>
        <taxon>Caliciales</taxon>
        <taxon>Physciaceae</taxon>
        <taxon>Heterodermia</taxon>
    </lineage>
</organism>
<accession>A0A8H3EZL8</accession>
<dbReference type="Proteomes" id="UP000664521">
    <property type="component" value="Unassembled WGS sequence"/>
</dbReference>
<proteinExistence type="predicted"/>
<evidence type="ECO:0000256" key="1">
    <source>
        <dbReference type="SAM" id="MobiDB-lite"/>
    </source>
</evidence>
<evidence type="ECO:0000313" key="2">
    <source>
        <dbReference type="EMBL" id="CAF9914324.1"/>
    </source>
</evidence>
<feature type="region of interest" description="Disordered" evidence="1">
    <location>
        <begin position="130"/>
        <end position="216"/>
    </location>
</feature>
<name>A0A8H3EZL8_9LECA</name>
<evidence type="ECO:0000313" key="3">
    <source>
        <dbReference type="Proteomes" id="UP000664521"/>
    </source>
</evidence>
<reference evidence="2" key="1">
    <citation type="submission" date="2021-03" db="EMBL/GenBank/DDBJ databases">
        <authorList>
            <person name="Tagirdzhanova G."/>
        </authorList>
    </citation>
    <scope>NUCLEOTIDE SEQUENCE</scope>
</reference>
<sequence length="235" mass="26223">MNRLFHSSHGIEPGTEAFHDPRYLRSFGGPGVGPDLFHYLRTDPPPVHSTPQAETRVAQHLERYFTLVERLARASTEVIFSSRGPGPLSYLRRELEDMDMGAELLEWYGLMEPGYFRRYGLLRPHGHSGYPLPSRTAHHGGRPSRHGGRPSRHGVPPRAPSPPRPNYGGHGSRAPARASRPSRQQRPPPPPPPPAGPSRNTRRPPSRESSPDVDEDFIAELSDQELEGEHFISAL</sequence>
<dbReference type="EMBL" id="CAJPDS010000014">
    <property type="protein sequence ID" value="CAF9914324.1"/>
    <property type="molecule type" value="Genomic_DNA"/>
</dbReference>
<gene>
    <name evidence="2" type="ORF">HETSPECPRED_001950</name>
</gene>
<keyword evidence="3" id="KW-1185">Reference proteome</keyword>
<feature type="compositionally biased region" description="Basic residues" evidence="1">
    <location>
        <begin position="136"/>
        <end position="152"/>
    </location>
</feature>
<protein>
    <submittedName>
        <fullName evidence="2">Uncharacterized protein</fullName>
    </submittedName>
</protein>
<feature type="compositionally biased region" description="Pro residues" evidence="1">
    <location>
        <begin position="186"/>
        <end position="196"/>
    </location>
</feature>